<proteinExistence type="inferred from homology"/>
<feature type="domain" description="Peptidase M13 N-terminal" evidence="10">
    <location>
        <begin position="45"/>
        <end position="425"/>
    </location>
</feature>
<dbReference type="PROSITE" id="PS51885">
    <property type="entry name" value="NEPRILYSIN"/>
    <property type="match status" value="1"/>
</dbReference>
<reference evidence="12" key="1">
    <citation type="journal article" date="2019" name="Int. J. Syst. Evol. Microbiol.">
        <title>The Global Catalogue of Microorganisms (GCM) 10K type strain sequencing project: providing services to taxonomists for standard genome sequencing and annotation.</title>
        <authorList>
            <consortium name="The Broad Institute Genomics Platform"/>
            <consortium name="The Broad Institute Genome Sequencing Center for Infectious Disease"/>
            <person name="Wu L."/>
            <person name="Ma J."/>
        </authorList>
    </citation>
    <scope>NUCLEOTIDE SEQUENCE [LARGE SCALE GENOMIC DNA]</scope>
    <source>
        <strain evidence="12">CCUG 53762</strain>
    </source>
</reference>
<organism evidence="11 12">
    <name type="scientific">Pseudopedobacter beijingensis</name>
    <dbReference type="NCBI Taxonomy" id="1207056"/>
    <lineage>
        <taxon>Bacteria</taxon>
        <taxon>Pseudomonadati</taxon>
        <taxon>Bacteroidota</taxon>
        <taxon>Sphingobacteriia</taxon>
        <taxon>Sphingobacteriales</taxon>
        <taxon>Sphingobacteriaceae</taxon>
        <taxon>Pseudopedobacter</taxon>
    </lineage>
</organism>
<dbReference type="Pfam" id="PF01431">
    <property type="entry name" value="Peptidase_M13"/>
    <property type="match status" value="1"/>
</dbReference>
<evidence type="ECO:0000256" key="6">
    <source>
        <dbReference type="ARBA" id="ARBA00022833"/>
    </source>
</evidence>
<comment type="cofactor">
    <cofactor evidence="1">
        <name>Zn(2+)</name>
        <dbReference type="ChEBI" id="CHEBI:29105"/>
    </cofactor>
</comment>
<evidence type="ECO:0000313" key="12">
    <source>
        <dbReference type="Proteomes" id="UP001597118"/>
    </source>
</evidence>
<dbReference type="InterPro" id="IPR042089">
    <property type="entry name" value="Peptidase_M13_dom_2"/>
</dbReference>
<dbReference type="Proteomes" id="UP001597118">
    <property type="component" value="Unassembled WGS sequence"/>
</dbReference>
<dbReference type="InterPro" id="IPR024079">
    <property type="entry name" value="MetalloPept_cat_dom_sf"/>
</dbReference>
<evidence type="ECO:0000256" key="3">
    <source>
        <dbReference type="ARBA" id="ARBA00022670"/>
    </source>
</evidence>
<dbReference type="Pfam" id="PF05649">
    <property type="entry name" value="Peptidase_M13_N"/>
    <property type="match status" value="1"/>
</dbReference>
<dbReference type="Gene3D" id="3.40.390.10">
    <property type="entry name" value="Collagenase (Catalytic Domain)"/>
    <property type="match status" value="1"/>
</dbReference>
<dbReference type="RefSeq" id="WP_379662638.1">
    <property type="nucleotide sequence ID" value="NZ_JBHUDG010000015.1"/>
</dbReference>
<keyword evidence="3" id="KW-0645">Protease</keyword>
<dbReference type="Gene3D" id="1.10.1380.10">
    <property type="entry name" value="Neutral endopeptidase , domain2"/>
    <property type="match status" value="1"/>
</dbReference>
<evidence type="ECO:0000259" key="9">
    <source>
        <dbReference type="Pfam" id="PF01431"/>
    </source>
</evidence>
<dbReference type="PANTHER" id="PTHR11733">
    <property type="entry name" value="ZINC METALLOPROTEASE FAMILY M13 NEPRILYSIN-RELATED"/>
    <property type="match status" value="1"/>
</dbReference>
<evidence type="ECO:0000256" key="4">
    <source>
        <dbReference type="ARBA" id="ARBA00022723"/>
    </source>
</evidence>
<feature type="domain" description="Peptidase M13 C-terminal" evidence="9">
    <location>
        <begin position="477"/>
        <end position="678"/>
    </location>
</feature>
<dbReference type="PRINTS" id="PR00786">
    <property type="entry name" value="NEPRILYSIN"/>
</dbReference>
<dbReference type="InterPro" id="IPR000718">
    <property type="entry name" value="Peptidase_M13"/>
</dbReference>
<sequence>MKLKTKLLLTLGVGVSISAFATGPNTDKTPRKFLDRADMDLSVKPGDDFYTYAGGIWVKNNPVPAKETTWGSFNVLQEFNINAIKEILEKSANQKNVKEGSIEKRVGDFYAAGMDTLTIEKLGVSPVLPYLKQIDEIKDKAGIVNAFASLRTQGIASPLFGFYVDQDSKNPEEMIAQLVQGGTSLPDRDYYLKDDSRSVQLRDAYHNYVVKLFGLLGVKKETAESYFKTILNIETELAKAQLSRVQLRDPQKTYNKLSIKELSKDAPTLNFSTLLPKMLIKNQEHVLVDNPDFFIEANNLVNNKSLSDWKIYLKWNLLKNSAPYLSSAFVKANFDFTKATTGQKIPTPRWQKISFKTDQNIGELLGQLYVSEYFKPEAKARMDEMINNLSKAFEIRINNLDWMSDVTKQKALEKLRAFIPKIGYPSKWENYNGLIINRKTYFQNLINADKWAYADMVNRLGKPVDRTRWEMTPPTVNAYYNPVMNEIVFPAGILQFPFFDPNADDAVNYGGIGAVIGHEMSHGFDDMGSQYDAKGALNDWWTKEDREKFEERTKKLVEQFNNYKVLDTIAVNGELTLGENIGDLGGLNAAYTAFKMTKEGQSYEKIDGFTPDQRFFLSWAQVWRGNILPETAARYILIDPHSPGEYRTIGPLVNMDEWYRAFDIKPGDKLYRTPEDRVKIW</sequence>
<dbReference type="InterPro" id="IPR018497">
    <property type="entry name" value="Peptidase_M13_C"/>
</dbReference>
<dbReference type="PANTHER" id="PTHR11733:SF167">
    <property type="entry name" value="FI17812P1-RELATED"/>
    <property type="match status" value="1"/>
</dbReference>
<dbReference type="SUPFAM" id="SSF55486">
    <property type="entry name" value="Metalloproteases ('zincins'), catalytic domain"/>
    <property type="match status" value="1"/>
</dbReference>
<dbReference type="CDD" id="cd08662">
    <property type="entry name" value="M13"/>
    <property type="match status" value="1"/>
</dbReference>
<comment type="caution">
    <text evidence="11">The sequence shown here is derived from an EMBL/GenBank/DDBJ whole genome shotgun (WGS) entry which is preliminary data.</text>
</comment>
<keyword evidence="4" id="KW-0479">Metal-binding</keyword>
<evidence type="ECO:0000259" key="10">
    <source>
        <dbReference type="Pfam" id="PF05649"/>
    </source>
</evidence>
<comment type="similarity">
    <text evidence="2">Belongs to the peptidase M13 family.</text>
</comment>
<evidence type="ECO:0000313" key="11">
    <source>
        <dbReference type="EMBL" id="MFD1630262.1"/>
    </source>
</evidence>
<evidence type="ECO:0000256" key="5">
    <source>
        <dbReference type="ARBA" id="ARBA00022801"/>
    </source>
</evidence>
<gene>
    <name evidence="11" type="ORF">ACFSAH_10260</name>
</gene>
<protein>
    <submittedName>
        <fullName evidence="11">M13 family metallopeptidase</fullName>
    </submittedName>
</protein>
<evidence type="ECO:0000256" key="2">
    <source>
        <dbReference type="ARBA" id="ARBA00007357"/>
    </source>
</evidence>
<feature type="signal peptide" evidence="8">
    <location>
        <begin position="1"/>
        <end position="21"/>
    </location>
</feature>
<keyword evidence="7" id="KW-0482">Metalloprotease</keyword>
<dbReference type="EMBL" id="JBHUDG010000015">
    <property type="protein sequence ID" value="MFD1630262.1"/>
    <property type="molecule type" value="Genomic_DNA"/>
</dbReference>
<evidence type="ECO:0000256" key="1">
    <source>
        <dbReference type="ARBA" id="ARBA00001947"/>
    </source>
</evidence>
<evidence type="ECO:0000256" key="7">
    <source>
        <dbReference type="ARBA" id="ARBA00023049"/>
    </source>
</evidence>
<keyword evidence="8" id="KW-0732">Signal</keyword>
<dbReference type="InterPro" id="IPR008753">
    <property type="entry name" value="Peptidase_M13_N"/>
</dbReference>
<accession>A0ABW4IE90</accession>
<evidence type="ECO:0000256" key="8">
    <source>
        <dbReference type="SAM" id="SignalP"/>
    </source>
</evidence>
<feature type="chain" id="PRO_5046991063" evidence="8">
    <location>
        <begin position="22"/>
        <end position="681"/>
    </location>
</feature>
<keyword evidence="12" id="KW-1185">Reference proteome</keyword>
<keyword evidence="6" id="KW-0862">Zinc</keyword>
<keyword evidence="5" id="KW-0378">Hydrolase</keyword>
<name>A0ABW4IE90_9SPHI</name>